<dbReference type="PANTHER" id="PTHR19959">
    <property type="entry name" value="KINESIN LIGHT CHAIN"/>
    <property type="match status" value="1"/>
</dbReference>
<evidence type="ECO:0000313" key="3">
    <source>
        <dbReference type="Proteomes" id="UP001642483"/>
    </source>
</evidence>
<comment type="caution">
    <text evidence="2">The sequence shown here is derived from an EMBL/GenBank/DDBJ whole genome shotgun (WGS) entry which is preliminary data.</text>
</comment>
<dbReference type="InterPro" id="IPR005105">
    <property type="entry name" value="GlnD_Uridyltrans_N"/>
</dbReference>
<feature type="domain" description="Protein-PII uridylyltransferase N-terminal" evidence="1">
    <location>
        <begin position="187"/>
        <end position="263"/>
    </location>
</feature>
<protein>
    <recommendedName>
        <fullName evidence="1">Protein-PII uridylyltransferase N-terminal domain-containing protein</fullName>
    </recommendedName>
</protein>
<keyword evidence="3" id="KW-1185">Reference proteome</keyword>
<sequence length="793" mass="90920">MSNTMKDFLWKKEQSIAKSLRDCCNQKDEEKDIKESAKFLHQLGLVYKERSEEYEWRFTFAIAVLTLIGNSPSRITDLIRNALPAILTSIRFALIRSAALMNAAIVRKPSNVNEIKNDLDKLHRYVLKLAKIQRDQFDVDAYVNEVVREKIKSMREETELALDKLKHIPDDVSLERAHELEMDKIDRVKTLQDNIAAKYTDIMKSVSDKCIEVMGKPPCGYCVAGMGSLARKEITPYSDFEHIILLDDKLLQNHDENSDQYQSALEYFRWFSVLFHVIILRLGETIIPAVSVPSLNNNQIKEHNWFYDAHTPSGISFDGMVLHACKFPLGRQEKTKNKPWKTELIKPVTKMVEYLDTDVDLKNGYHLGDILTKTSFVSGSNIIYEEFSRRVTSQMQTSQMSGQNELLKQQLEEDFKNFNMVNHLDTLSLKSSFNIKRVVYRSSTLFIAALGRFNSIYQSPCSCYDVIETLKGRGIFDSETAHKLAYAVSIACEVRLKAYCLKGKQDDMTQKICLFDPTETFISDLIEAVGEKSIIDYFKITWSLQTMFIHNSYYMVEPDLNTNIFILKALGMFGRLSKDWEEGKFKQINSSSMVRVIVALNNTHKDESAISIGKTLLNQPLSHGGTIATLCVIAKCLVALGRKDDDICKKLKDLSQNISRNNVLDGRWEASEAYGNYLLHVLFDHEQALGIFINLQRLLLSVRQSSNKTNISLQLFIPRTLQSIAMCLHYNGNNKQAIKKLEEIFEEYIQPEATVIMQLKYKNASTHANTRESRPRTRANCIIFDFSMTVLRE</sequence>
<gene>
    <name evidence="2" type="ORF">CVLEPA_LOCUS7796</name>
</gene>
<evidence type="ECO:0000313" key="2">
    <source>
        <dbReference type="EMBL" id="CAK8677801.1"/>
    </source>
</evidence>
<organism evidence="2 3">
    <name type="scientific">Clavelina lepadiformis</name>
    <name type="common">Light-bulb sea squirt</name>
    <name type="synonym">Ascidia lepadiformis</name>
    <dbReference type="NCBI Taxonomy" id="159417"/>
    <lineage>
        <taxon>Eukaryota</taxon>
        <taxon>Metazoa</taxon>
        <taxon>Chordata</taxon>
        <taxon>Tunicata</taxon>
        <taxon>Ascidiacea</taxon>
        <taxon>Aplousobranchia</taxon>
        <taxon>Clavelinidae</taxon>
        <taxon>Clavelina</taxon>
    </lineage>
</organism>
<dbReference type="Pfam" id="PF03445">
    <property type="entry name" value="DUF294"/>
    <property type="match status" value="1"/>
</dbReference>
<dbReference type="Proteomes" id="UP001642483">
    <property type="component" value="Unassembled WGS sequence"/>
</dbReference>
<reference evidence="2 3" key="1">
    <citation type="submission" date="2024-02" db="EMBL/GenBank/DDBJ databases">
        <authorList>
            <person name="Daric V."/>
            <person name="Darras S."/>
        </authorList>
    </citation>
    <scope>NUCLEOTIDE SEQUENCE [LARGE SCALE GENOMIC DNA]</scope>
</reference>
<dbReference type="PANTHER" id="PTHR19959:SF119">
    <property type="entry name" value="FUNGAL LIPASE-LIKE DOMAIN-CONTAINING PROTEIN"/>
    <property type="match status" value="1"/>
</dbReference>
<dbReference type="EMBL" id="CAWYQH010000046">
    <property type="protein sequence ID" value="CAK8677801.1"/>
    <property type="molecule type" value="Genomic_DNA"/>
</dbReference>
<evidence type="ECO:0000259" key="1">
    <source>
        <dbReference type="Pfam" id="PF03445"/>
    </source>
</evidence>
<name>A0ABP0FDQ3_CLALP</name>
<accession>A0ABP0FDQ3</accession>
<proteinExistence type="predicted"/>